<comment type="pathway">
    <text evidence="1">Lipid metabolism.</text>
</comment>
<dbReference type="RefSeq" id="WP_261494459.1">
    <property type="nucleotide sequence ID" value="NZ_JAOCQF010000001.1"/>
</dbReference>
<organism evidence="7 8">
    <name type="scientific">Albidovulum sediminis</name>
    <dbReference type="NCBI Taxonomy" id="3066345"/>
    <lineage>
        <taxon>Bacteria</taxon>
        <taxon>Pseudomonadati</taxon>
        <taxon>Pseudomonadota</taxon>
        <taxon>Alphaproteobacteria</taxon>
        <taxon>Rhodobacterales</taxon>
        <taxon>Paracoccaceae</taxon>
        <taxon>Albidovulum</taxon>
    </lineage>
</organism>
<evidence type="ECO:0000256" key="2">
    <source>
        <dbReference type="ARBA" id="ARBA00022516"/>
    </source>
</evidence>
<keyword evidence="8" id="KW-1185">Reference proteome</keyword>
<dbReference type="PANTHER" id="PTHR10434:SF64">
    <property type="entry name" value="1-ACYL-SN-GLYCEROL-3-PHOSPHATE ACYLTRANSFERASE-RELATED"/>
    <property type="match status" value="1"/>
</dbReference>
<keyword evidence="3" id="KW-0808">Transferase</keyword>
<dbReference type="SUPFAM" id="SSF69593">
    <property type="entry name" value="Glycerol-3-phosphate (1)-acyltransferase"/>
    <property type="match status" value="1"/>
</dbReference>
<dbReference type="PANTHER" id="PTHR10434">
    <property type="entry name" value="1-ACYL-SN-GLYCEROL-3-PHOSPHATE ACYLTRANSFERASE"/>
    <property type="match status" value="1"/>
</dbReference>
<evidence type="ECO:0000256" key="1">
    <source>
        <dbReference type="ARBA" id="ARBA00005189"/>
    </source>
</evidence>
<dbReference type="InterPro" id="IPR002123">
    <property type="entry name" value="Plipid/glycerol_acylTrfase"/>
</dbReference>
<name>A0ABT2NJD5_9RHOB</name>
<dbReference type="CDD" id="cd07989">
    <property type="entry name" value="LPLAT_AGPAT-like"/>
    <property type="match status" value="1"/>
</dbReference>
<comment type="caution">
    <text evidence="7">The sequence shown here is derived from an EMBL/GenBank/DDBJ whole genome shotgun (WGS) entry which is preliminary data.</text>
</comment>
<evidence type="ECO:0000256" key="4">
    <source>
        <dbReference type="ARBA" id="ARBA00023098"/>
    </source>
</evidence>
<evidence type="ECO:0000313" key="7">
    <source>
        <dbReference type="EMBL" id="MCT8329036.1"/>
    </source>
</evidence>
<dbReference type="Pfam" id="PF01553">
    <property type="entry name" value="Acyltransferase"/>
    <property type="match status" value="1"/>
</dbReference>
<keyword evidence="2" id="KW-0444">Lipid biosynthesis</keyword>
<accession>A0ABT2NJD5</accession>
<dbReference type="EMBL" id="JAOCQF010000001">
    <property type="protein sequence ID" value="MCT8329036.1"/>
    <property type="molecule type" value="Genomic_DNA"/>
</dbReference>
<dbReference type="Proteomes" id="UP001205601">
    <property type="component" value="Unassembled WGS sequence"/>
</dbReference>
<evidence type="ECO:0000259" key="6">
    <source>
        <dbReference type="SMART" id="SM00563"/>
    </source>
</evidence>
<gene>
    <name evidence="7" type="ORF">N5I32_05880</name>
</gene>
<dbReference type="SMART" id="SM00563">
    <property type="entry name" value="PlsC"/>
    <property type="match status" value="1"/>
</dbReference>
<keyword evidence="4" id="KW-0443">Lipid metabolism</keyword>
<keyword evidence="5 7" id="KW-0012">Acyltransferase</keyword>
<proteinExistence type="predicted"/>
<evidence type="ECO:0000256" key="5">
    <source>
        <dbReference type="ARBA" id="ARBA00023315"/>
    </source>
</evidence>
<sequence>MTTWRGEAAPEAAGIGPAGWVVAGLRGAALGSVTYGTLAILLALRLVEAPVFRDRRPLTPFLTQFVCRSAFVILGIRYRVQGRPMREKGAIVANHASWLDIFTLNACQRVYFVSKDEVARWPGIGWLARATGTVFIARDPRQAKRQQEVFEGRLRAGHRLVFFPEGTSSDGLRVLPFKPTLFQAFYTHGLDHAMHIQPVSVVYHAPAGEEARFYGWWGDMDFGPHFLKALAAFRQGRVEVIFHDPVAVDAFPSRKELARHCEETIRAALEARLGRRAAGIRESGPEAP</sequence>
<evidence type="ECO:0000256" key="3">
    <source>
        <dbReference type="ARBA" id="ARBA00022679"/>
    </source>
</evidence>
<evidence type="ECO:0000313" key="8">
    <source>
        <dbReference type="Proteomes" id="UP001205601"/>
    </source>
</evidence>
<protein>
    <submittedName>
        <fullName evidence="7">1-acyl-sn-glycerol-3-phosphate acyltransferase</fullName>
    </submittedName>
</protein>
<reference evidence="8" key="1">
    <citation type="submission" date="2023-07" db="EMBL/GenBank/DDBJ databases">
        <title>Defluviimonas sediminis sp. nov., isolated from mangrove sediment.</title>
        <authorList>
            <person name="Liu L."/>
            <person name="Li J."/>
            <person name="Huang Y."/>
            <person name="Pan J."/>
            <person name="Li M."/>
        </authorList>
    </citation>
    <scope>NUCLEOTIDE SEQUENCE [LARGE SCALE GENOMIC DNA]</scope>
    <source>
        <strain evidence="8">FT324</strain>
    </source>
</reference>
<feature type="domain" description="Phospholipid/glycerol acyltransferase" evidence="6">
    <location>
        <begin position="89"/>
        <end position="204"/>
    </location>
</feature>
<dbReference type="GO" id="GO:0016746">
    <property type="term" value="F:acyltransferase activity"/>
    <property type="evidence" value="ECO:0007669"/>
    <property type="project" value="UniProtKB-KW"/>
</dbReference>